<dbReference type="PANTHER" id="PTHR43095">
    <property type="entry name" value="SUGAR KINASE"/>
    <property type="match status" value="1"/>
</dbReference>
<dbReference type="Proteomes" id="UP000606889">
    <property type="component" value="Unassembled WGS sequence"/>
</dbReference>
<comment type="similarity">
    <text evidence="1 4">Belongs to the FGGY kinase family.</text>
</comment>
<name>A0ABR7EHE6_9FIRM</name>
<dbReference type="PROSITE" id="PS00445">
    <property type="entry name" value="FGGY_KINASES_2"/>
    <property type="match status" value="1"/>
</dbReference>
<evidence type="ECO:0000256" key="3">
    <source>
        <dbReference type="ARBA" id="ARBA00022777"/>
    </source>
</evidence>
<evidence type="ECO:0000259" key="5">
    <source>
        <dbReference type="Pfam" id="PF00370"/>
    </source>
</evidence>
<evidence type="ECO:0000256" key="2">
    <source>
        <dbReference type="ARBA" id="ARBA00022679"/>
    </source>
</evidence>
<sequence>MGKKMIAWDLGTGGNKASLYNMDGTCIAEAFEPYETFFPRHGWHLQRPADWWNAIVRSTNKLMKESGAAPGDIYCCGISGHSLGAVPLDRNNIPLLDEVPIWSDTRAGAQAKAFFREFGRERWYNITGNGVNPAQYPVFKAVWYRENIPELYQKINKIIGTKDYINLRLTGRVATDHSYASGSGAYDLRKWRFSKEILDALGIHAELFPEVMGSMDVVGTVTKEAAEQLGVGKDMLVVCGGVDNSMMAIGAKGYKSGRAYISLGSSCWVALTADRPVLDTQGYPYVFTLLNDFYNSALCIAAGGTAYKWVRDHIAPDLLRQAKECGEDIYELMQSEARKSPPGANRLIFNPCLGGGMPFDKSFYLRGGFLGLDFKHTRGDMIRAALEGIAYNLGVCVELISKVASVPGEILLVGGGSKNALWRQILADCYNRKTVKTNVDEQAAALGAVACAAVGTGLWNDFEQIDKLHKTESVCEPVRENVEIYRQMFEIYKRSAEDLSDIGDALAQVKI</sequence>
<protein>
    <submittedName>
        <fullName evidence="7">FGGY-family carbohydrate kinase</fullName>
    </submittedName>
</protein>
<gene>
    <name evidence="7" type="ORF">H8S18_12780</name>
</gene>
<dbReference type="RefSeq" id="WP_186858663.1">
    <property type="nucleotide sequence ID" value="NZ_JACOON010000007.1"/>
</dbReference>
<dbReference type="EMBL" id="JACOON010000007">
    <property type="protein sequence ID" value="MBC5649215.1"/>
    <property type="molecule type" value="Genomic_DNA"/>
</dbReference>
<reference evidence="7 8" key="1">
    <citation type="submission" date="2020-08" db="EMBL/GenBank/DDBJ databases">
        <title>Genome public.</title>
        <authorList>
            <person name="Liu C."/>
            <person name="Sun Q."/>
        </authorList>
    </citation>
    <scope>NUCLEOTIDE SEQUENCE [LARGE SCALE GENOMIC DNA]</scope>
    <source>
        <strain evidence="7 8">NSJ-35</strain>
    </source>
</reference>
<dbReference type="GO" id="GO:0016301">
    <property type="term" value="F:kinase activity"/>
    <property type="evidence" value="ECO:0007669"/>
    <property type="project" value="UniProtKB-KW"/>
</dbReference>
<dbReference type="Pfam" id="PF00370">
    <property type="entry name" value="FGGY_N"/>
    <property type="match status" value="1"/>
</dbReference>
<evidence type="ECO:0000259" key="6">
    <source>
        <dbReference type="Pfam" id="PF02782"/>
    </source>
</evidence>
<proteinExistence type="inferred from homology"/>
<evidence type="ECO:0000256" key="4">
    <source>
        <dbReference type="RuleBase" id="RU003733"/>
    </source>
</evidence>
<dbReference type="InterPro" id="IPR043129">
    <property type="entry name" value="ATPase_NBD"/>
</dbReference>
<dbReference type="InterPro" id="IPR018485">
    <property type="entry name" value="FGGY_C"/>
</dbReference>
<dbReference type="PANTHER" id="PTHR43095:SF5">
    <property type="entry name" value="XYLULOSE KINASE"/>
    <property type="match status" value="1"/>
</dbReference>
<evidence type="ECO:0000256" key="1">
    <source>
        <dbReference type="ARBA" id="ARBA00009156"/>
    </source>
</evidence>
<keyword evidence="8" id="KW-1185">Reference proteome</keyword>
<keyword evidence="2 4" id="KW-0808">Transferase</keyword>
<dbReference type="CDD" id="cd07805">
    <property type="entry name" value="ASKHA_NBD_FGGY_CvXK-like"/>
    <property type="match status" value="1"/>
</dbReference>
<organism evidence="7 8">
    <name type="scientific">Christensenella tenuis</name>
    <dbReference type="NCBI Taxonomy" id="2763033"/>
    <lineage>
        <taxon>Bacteria</taxon>
        <taxon>Bacillati</taxon>
        <taxon>Bacillota</taxon>
        <taxon>Clostridia</taxon>
        <taxon>Christensenellales</taxon>
        <taxon>Christensenellaceae</taxon>
        <taxon>Christensenella</taxon>
    </lineage>
</organism>
<evidence type="ECO:0000313" key="7">
    <source>
        <dbReference type="EMBL" id="MBC5649215.1"/>
    </source>
</evidence>
<feature type="domain" description="Carbohydrate kinase FGGY N-terminal" evidence="5">
    <location>
        <begin position="5"/>
        <end position="250"/>
    </location>
</feature>
<dbReference type="SUPFAM" id="SSF53067">
    <property type="entry name" value="Actin-like ATPase domain"/>
    <property type="match status" value="2"/>
</dbReference>
<comment type="caution">
    <text evidence="7">The sequence shown here is derived from an EMBL/GenBank/DDBJ whole genome shotgun (WGS) entry which is preliminary data.</text>
</comment>
<dbReference type="Gene3D" id="3.30.420.40">
    <property type="match status" value="2"/>
</dbReference>
<dbReference type="InterPro" id="IPR018483">
    <property type="entry name" value="Carb_kinase_FGGY_CS"/>
</dbReference>
<dbReference type="InterPro" id="IPR000577">
    <property type="entry name" value="Carb_kinase_FGGY"/>
</dbReference>
<keyword evidence="3 4" id="KW-0418">Kinase</keyword>
<dbReference type="InterPro" id="IPR018484">
    <property type="entry name" value="FGGY_N"/>
</dbReference>
<feature type="domain" description="Carbohydrate kinase FGGY C-terminal" evidence="6">
    <location>
        <begin position="259"/>
        <end position="454"/>
    </location>
</feature>
<accession>A0ABR7EHE6</accession>
<evidence type="ECO:0000313" key="8">
    <source>
        <dbReference type="Proteomes" id="UP000606889"/>
    </source>
</evidence>
<dbReference type="Pfam" id="PF02782">
    <property type="entry name" value="FGGY_C"/>
    <property type="match status" value="1"/>
</dbReference>
<dbReference type="InterPro" id="IPR050406">
    <property type="entry name" value="FGGY_Carb_Kinase"/>
</dbReference>
<dbReference type="PIRSF" id="PIRSF000538">
    <property type="entry name" value="GlpK"/>
    <property type="match status" value="1"/>
</dbReference>